<keyword evidence="3" id="KW-0238">DNA-binding</keyword>
<dbReference type="Gene3D" id="1.10.10.60">
    <property type="entry name" value="Homeodomain-like"/>
    <property type="match status" value="1"/>
</dbReference>
<dbReference type="Pfam" id="PF20240">
    <property type="entry name" value="DUF6597"/>
    <property type="match status" value="1"/>
</dbReference>
<dbReference type="SMART" id="SM00342">
    <property type="entry name" value="HTH_ARAC"/>
    <property type="match status" value="1"/>
</dbReference>
<comment type="caution">
    <text evidence="7">The sequence shown here is derived from an EMBL/GenBank/DDBJ whole genome shotgun (WGS) entry which is preliminary data.</text>
</comment>
<dbReference type="PANTHER" id="PTHR46796">
    <property type="entry name" value="HTH-TYPE TRANSCRIPTIONAL ACTIVATOR RHAS-RELATED"/>
    <property type="match status" value="1"/>
</dbReference>
<dbReference type="InterPro" id="IPR018062">
    <property type="entry name" value="HTH_AraC-typ_CS"/>
</dbReference>
<dbReference type="PROSITE" id="PS01124">
    <property type="entry name" value="HTH_ARAC_FAMILY_2"/>
    <property type="match status" value="1"/>
</dbReference>
<dbReference type="Pfam" id="PF12833">
    <property type="entry name" value="HTH_18"/>
    <property type="match status" value="1"/>
</dbReference>
<dbReference type="GO" id="GO:0003700">
    <property type="term" value="F:DNA-binding transcription factor activity"/>
    <property type="evidence" value="ECO:0007669"/>
    <property type="project" value="InterPro"/>
</dbReference>
<dbReference type="InterPro" id="IPR018060">
    <property type="entry name" value="HTH_AraC"/>
</dbReference>
<organism evidence="7 8">
    <name type="scientific">Pseudomonas abyssi</name>
    <dbReference type="NCBI Taxonomy" id="170540"/>
    <lineage>
        <taxon>Bacteria</taxon>
        <taxon>Pseudomonadati</taxon>
        <taxon>Pseudomonadota</taxon>
        <taxon>Gammaproteobacteria</taxon>
        <taxon>Pseudomonadales</taxon>
        <taxon>Pseudomonadaceae</taxon>
        <taxon>Pseudomonas</taxon>
    </lineage>
</organism>
<evidence type="ECO:0000256" key="1">
    <source>
        <dbReference type="ARBA" id="ARBA00004496"/>
    </source>
</evidence>
<evidence type="ECO:0000259" key="6">
    <source>
        <dbReference type="PROSITE" id="PS01124"/>
    </source>
</evidence>
<comment type="subcellular location">
    <subcellularLocation>
        <location evidence="1">Cytoplasm</location>
    </subcellularLocation>
</comment>
<dbReference type="PANTHER" id="PTHR46796:SF13">
    <property type="entry name" value="HTH-TYPE TRANSCRIPTIONAL ACTIVATOR RHAS"/>
    <property type="match status" value="1"/>
</dbReference>
<dbReference type="InterPro" id="IPR009057">
    <property type="entry name" value="Homeodomain-like_sf"/>
</dbReference>
<evidence type="ECO:0000256" key="5">
    <source>
        <dbReference type="ARBA" id="ARBA00037345"/>
    </source>
</evidence>
<dbReference type="SUPFAM" id="SSF46689">
    <property type="entry name" value="Homeodomain-like"/>
    <property type="match status" value="1"/>
</dbReference>
<comment type="function">
    <text evidence="5">Regulatory protein of the TOL plasmid xyl operons. XylS activates the xylXYZLTEGFJQKIH operon required for the degradation of toluene, m-xylene and p-xylene.</text>
</comment>
<sequence length="297" mass="32378">MTSLSLQPPGPPAWQRSLLGFGYRQLPPAPALAPYVQHYWELSLPAAHGSEHRELLHPDGGSSLLFQLQGRLSVDAQPARQGVIFNPAAAQSGALALEPGVQVFAARFRPGMGAAFWRAAASEFAGELMGLECAQYLRFDLATVTEQLLAAGDMSERVRLLEVALGKALATGGGVADALPRALELLRVSRGMQPLPEVLAQSGLGQRQLERLCKRYLGLTAKQYSRLHRVAYSRELLKQCEPDPLVEIAYLAGYADQAHFSHDFKAVVGVPPGQYLRRAQARYHDAERGDAKTVYRA</sequence>
<dbReference type="AlphaFoldDB" id="A0A2A3MDV4"/>
<keyword evidence="2" id="KW-0805">Transcription regulation</keyword>
<evidence type="ECO:0000313" key="7">
    <source>
        <dbReference type="EMBL" id="PBK02917.1"/>
    </source>
</evidence>
<feature type="domain" description="HTH araC/xylS-type" evidence="6">
    <location>
        <begin position="195"/>
        <end position="278"/>
    </location>
</feature>
<dbReference type="GO" id="GO:0009893">
    <property type="term" value="P:positive regulation of metabolic process"/>
    <property type="evidence" value="ECO:0007669"/>
    <property type="project" value="UniProtKB-ARBA"/>
</dbReference>
<evidence type="ECO:0000256" key="2">
    <source>
        <dbReference type="ARBA" id="ARBA00023015"/>
    </source>
</evidence>
<name>A0A2A3MDV4_9PSED</name>
<dbReference type="GO" id="GO:0043565">
    <property type="term" value="F:sequence-specific DNA binding"/>
    <property type="evidence" value="ECO:0007669"/>
    <property type="project" value="InterPro"/>
</dbReference>
<reference evidence="7 8" key="1">
    <citation type="submission" date="2017-09" db="EMBL/GenBank/DDBJ databases">
        <title>Pseudomonas abyssi sp. nov. isolated from Abyssopelagic Water.</title>
        <authorList>
            <person name="Wei Y."/>
        </authorList>
    </citation>
    <scope>NUCLEOTIDE SEQUENCE [LARGE SCALE GENOMIC DNA]</scope>
    <source>
        <strain evidence="7 8">MT5</strain>
    </source>
</reference>
<gene>
    <name evidence="7" type="ORF">CNQ84_17375</name>
</gene>
<dbReference type="InterPro" id="IPR046532">
    <property type="entry name" value="DUF6597"/>
</dbReference>
<keyword evidence="8" id="KW-1185">Reference proteome</keyword>
<dbReference type="Proteomes" id="UP000242313">
    <property type="component" value="Unassembled WGS sequence"/>
</dbReference>
<protein>
    <recommendedName>
        <fullName evidence="6">HTH araC/xylS-type domain-containing protein</fullName>
    </recommendedName>
</protein>
<keyword evidence="4" id="KW-0804">Transcription</keyword>
<dbReference type="InterPro" id="IPR050204">
    <property type="entry name" value="AraC_XylS_family_regulators"/>
</dbReference>
<evidence type="ECO:0000256" key="3">
    <source>
        <dbReference type="ARBA" id="ARBA00023125"/>
    </source>
</evidence>
<evidence type="ECO:0000313" key="8">
    <source>
        <dbReference type="Proteomes" id="UP000242313"/>
    </source>
</evidence>
<accession>A0A2A3MDV4</accession>
<proteinExistence type="predicted"/>
<evidence type="ECO:0000256" key="4">
    <source>
        <dbReference type="ARBA" id="ARBA00023163"/>
    </source>
</evidence>
<dbReference type="EMBL" id="NTMR01000027">
    <property type="protein sequence ID" value="PBK02917.1"/>
    <property type="molecule type" value="Genomic_DNA"/>
</dbReference>
<dbReference type="PROSITE" id="PS00041">
    <property type="entry name" value="HTH_ARAC_FAMILY_1"/>
    <property type="match status" value="1"/>
</dbReference>
<dbReference type="GO" id="GO:0005737">
    <property type="term" value="C:cytoplasm"/>
    <property type="evidence" value="ECO:0007669"/>
    <property type="project" value="UniProtKB-SubCell"/>
</dbReference>